<dbReference type="InterPro" id="IPR032555">
    <property type="entry name" value="DUF4937"/>
</dbReference>
<protein>
    <recommendedName>
        <fullName evidence="5">DUF4937 domain-containing protein</fullName>
    </recommendedName>
</protein>
<comment type="caution">
    <text evidence="3">The sequence shown here is derived from an EMBL/GenBank/DDBJ whole genome shotgun (WGS) entry which is preliminary data.</text>
</comment>
<evidence type="ECO:0000259" key="1">
    <source>
        <dbReference type="Pfam" id="PF03992"/>
    </source>
</evidence>
<dbReference type="Pfam" id="PF16291">
    <property type="entry name" value="DUF4937"/>
    <property type="match status" value="1"/>
</dbReference>
<evidence type="ECO:0000259" key="2">
    <source>
        <dbReference type="Pfam" id="PF16291"/>
    </source>
</evidence>
<name>A0A106C0S3_SHEFR</name>
<dbReference type="Pfam" id="PF03992">
    <property type="entry name" value="ABM"/>
    <property type="match status" value="1"/>
</dbReference>
<dbReference type="InterPro" id="IPR007138">
    <property type="entry name" value="ABM_dom"/>
</dbReference>
<dbReference type="SUPFAM" id="SSF54909">
    <property type="entry name" value="Dimeric alpha+beta barrel"/>
    <property type="match status" value="2"/>
</dbReference>
<dbReference type="EMBL" id="LRDC01000018">
    <property type="protein sequence ID" value="KVX02029.1"/>
    <property type="molecule type" value="Genomic_DNA"/>
</dbReference>
<dbReference type="RefSeq" id="WP_059745896.1">
    <property type="nucleotide sequence ID" value="NZ_LRDC01000018.1"/>
</dbReference>
<gene>
    <name evidence="3" type="ORF">AWJ07_05515</name>
</gene>
<evidence type="ECO:0000313" key="4">
    <source>
        <dbReference type="Proteomes" id="UP000055702"/>
    </source>
</evidence>
<dbReference type="InterPro" id="IPR011008">
    <property type="entry name" value="Dimeric_a/b-barrel"/>
</dbReference>
<organism evidence="3">
    <name type="scientific">Shewanella frigidimarina</name>
    <dbReference type="NCBI Taxonomy" id="56812"/>
    <lineage>
        <taxon>Bacteria</taxon>
        <taxon>Pseudomonadati</taxon>
        <taxon>Pseudomonadota</taxon>
        <taxon>Gammaproteobacteria</taxon>
        <taxon>Alteromonadales</taxon>
        <taxon>Shewanellaceae</taxon>
        <taxon>Shewanella</taxon>
    </lineage>
</organism>
<dbReference type="Proteomes" id="UP000055702">
    <property type="component" value="Unassembled WGS sequence"/>
</dbReference>
<sequence>MTIAKLIMCEVDDGKQEAFSQSQSAWSQLSTCNGFVGQAGGWEASSITAIILGFWESQFHVSEFMRTTHDEIYLSNKQQSTYRHCSVNYFELVSTISDLQINFSGAGVLRIAYCSRVLDIDRFNRDQQLIWNPQLSTQLGCLGGHVWRHVKHHDCYLAVTHWESPEAHEIYANSVLPKLREIARPSEYIEQLLGMVVVLDTKWNVKTNNG</sequence>
<evidence type="ECO:0000313" key="3">
    <source>
        <dbReference type="EMBL" id="KVX02029.1"/>
    </source>
</evidence>
<proteinExistence type="predicted"/>
<reference evidence="3 4" key="1">
    <citation type="submission" date="2016-01" db="EMBL/GenBank/DDBJ databases">
        <title>Draft genome of the antarctic isolate Shewanella frigidimarina Ag06-30.</title>
        <authorList>
            <person name="Parmeciano Di Noto G."/>
            <person name="Vazquez S."/>
            <person name="Mac Cormack W."/>
            <person name="Iriarte A."/>
            <person name="Quiroga C."/>
        </authorList>
    </citation>
    <scope>NUCLEOTIDE SEQUENCE [LARGE SCALE GENOMIC DNA]</scope>
    <source>
        <strain evidence="3 4">Ag06-30</strain>
    </source>
</reference>
<evidence type="ECO:0008006" key="5">
    <source>
        <dbReference type="Google" id="ProtNLM"/>
    </source>
</evidence>
<dbReference type="AlphaFoldDB" id="A0A106C0S3"/>
<accession>A0A106C0S3</accession>
<feature type="domain" description="DUF4937" evidence="2">
    <location>
        <begin position="3"/>
        <end position="90"/>
    </location>
</feature>
<feature type="domain" description="ABM" evidence="1">
    <location>
        <begin position="135"/>
        <end position="174"/>
    </location>
</feature>